<sequence length="1216" mass="140782">GFMGKFLSLLLKQVKIISLFPALLFLICLVIISQAYVPGTWLSGWDTLHPEFDFLLNIKRQIFGVFREEQGLGAVAAHSHMADLPRTLFLWLSSVVIPQNLLRFFYIALCLPIGVLGTYFFIKNIILENLEKRLKESFAFLGALFYLFNLGTLQHFYVPFEMFTAAYAFIPWLFLTASNFLKLHTKKNLLYFSLVTLLAAPMAYAPLLWYAVFGSLFLYLLFFIRQSKKHVLVLISLTLLINSFWILPNLYFLLSGSAALVPEARINKIFSDEAFLYNQSYGSLNDALIYKNFLFDWTALSSNSNFDYLLAEWKNYLTPLVSSIGYFVSAIALLGLFFIKKIKNKSDDFTKALIAPIILSLIFLINSSFPFDYLFSYLRDNFSIFREAFRFPFTKFSLILMFGFSVFFALGNYFIYSLFSKVNRMRKFLNSLLITQVITLSAFLIIYMFPFFNGELISSKMFVKIPQEYFQTFNYLNSQDENLRVSFLPVHSFWGWVYYDFGFQGAQFVTFGIKQPVMDRDWDRWNPANEQYYKEFSYAVYSQNPQLLKKVLDKYKLGFLIVDENIIAPDANEYQKNLYLDQTKLLLDNSDFLVLEKQFNKLSIYKYDQKVSDIEKVKQFNSLSAEYKAGDIDFAYLNQGNYIQNTGSKDFMNYPLLNNIDNQNYLDKNNFELDNQKVYLKLNEETKKLTINLRDYITAENSIPVDIYTRRELDSLIISFKLATSLTNEELNIKREVPLGNFVSSEILLNIDKYQSLKLKNIDNLFEVNQGRVFIPTNVYSNISLYDTFNFEKSENRIVDNFTTLSNKSNFALNLCNKAQENQVFSVGVSEGGDLKLASKNSRACLWIPLNKIFDKEKLDDFKNLIKFQFNVNSSEDVIGRYCIFDKFLERCVKEKKYLTHESIIEDYFSISPEDLDRLELVLYLDGVNNNKLEEITYSNLELESGGSSIIFTLTPEDLFNMVGDKKISLSGVETMVLNYPENSLDEKFNLLESGHEKGECSNIDTKDYDRKLNQSNGYIEYVSERGSSCDYFSFPNLDHNLGYLLVIESKNISGLPLRVCAANPYSKRCDAYLALPYHKDFNKDVVLLPPMADGGVGYDIHFDNYAVGNIKSVNQLKDLKITPIPYYFLRSQFNQTENYSNEKNLVILNKSFDKGWISLSGGEHVKVNGWANGWIGDNLSNIRIIYLPQVLEFAGFIILFLTWGWFVILFKKGKN</sequence>
<keyword evidence="1" id="KW-0472">Membrane</keyword>
<feature type="transmembrane region" description="Helical" evidence="1">
    <location>
        <begin position="163"/>
        <end position="181"/>
    </location>
</feature>
<gene>
    <name evidence="2" type="ORF">US19_C0012G0037</name>
</gene>
<name>A0A0G0ERW5_9BACT</name>
<accession>A0A0G0ERW5</accession>
<dbReference type="EMBL" id="LBSA01000012">
    <property type="protein sequence ID" value="KKQ09603.1"/>
    <property type="molecule type" value="Genomic_DNA"/>
</dbReference>
<evidence type="ECO:0000313" key="3">
    <source>
        <dbReference type="Proteomes" id="UP000034492"/>
    </source>
</evidence>
<keyword evidence="1" id="KW-0812">Transmembrane</keyword>
<comment type="caution">
    <text evidence="2">The sequence shown here is derived from an EMBL/GenBank/DDBJ whole genome shotgun (WGS) entry which is preliminary data.</text>
</comment>
<feature type="non-terminal residue" evidence="2">
    <location>
        <position position="1"/>
    </location>
</feature>
<evidence type="ECO:0000313" key="2">
    <source>
        <dbReference type="EMBL" id="KKQ09603.1"/>
    </source>
</evidence>
<feature type="transmembrane region" description="Helical" evidence="1">
    <location>
        <begin position="396"/>
        <end position="416"/>
    </location>
</feature>
<feature type="transmembrane region" description="Helical" evidence="1">
    <location>
        <begin position="209"/>
        <end position="224"/>
    </location>
</feature>
<dbReference type="AlphaFoldDB" id="A0A0G0ERW5"/>
<feature type="transmembrane region" description="Helical" evidence="1">
    <location>
        <begin position="16"/>
        <end position="37"/>
    </location>
</feature>
<keyword evidence="1" id="KW-1133">Transmembrane helix</keyword>
<protein>
    <recommendedName>
        <fullName evidence="4">Membrane protein 6-pyruvoyl-tetrahydropterin synthase-related domain-containing protein</fullName>
    </recommendedName>
</protein>
<feature type="transmembrane region" description="Helical" evidence="1">
    <location>
        <begin position="188"/>
        <end position="203"/>
    </location>
</feature>
<feature type="transmembrane region" description="Helical" evidence="1">
    <location>
        <begin position="231"/>
        <end position="254"/>
    </location>
</feature>
<feature type="transmembrane region" description="Helical" evidence="1">
    <location>
        <begin position="316"/>
        <end position="339"/>
    </location>
</feature>
<feature type="transmembrane region" description="Helical" evidence="1">
    <location>
        <begin position="104"/>
        <end position="126"/>
    </location>
</feature>
<dbReference type="Proteomes" id="UP000034492">
    <property type="component" value="Unassembled WGS sequence"/>
</dbReference>
<evidence type="ECO:0000256" key="1">
    <source>
        <dbReference type="SAM" id="Phobius"/>
    </source>
</evidence>
<organism evidence="2 3">
    <name type="scientific">Candidatus Daviesbacteria bacterium GW2011_GWB1_36_5</name>
    <dbReference type="NCBI Taxonomy" id="1618426"/>
    <lineage>
        <taxon>Bacteria</taxon>
        <taxon>Candidatus Daviesiibacteriota</taxon>
    </lineage>
</organism>
<evidence type="ECO:0008006" key="4">
    <source>
        <dbReference type="Google" id="ProtNLM"/>
    </source>
</evidence>
<feature type="transmembrane region" description="Helical" evidence="1">
    <location>
        <begin position="428"/>
        <end position="452"/>
    </location>
</feature>
<feature type="transmembrane region" description="Helical" evidence="1">
    <location>
        <begin position="1191"/>
        <end position="1211"/>
    </location>
</feature>
<feature type="transmembrane region" description="Helical" evidence="1">
    <location>
        <begin position="138"/>
        <end position="157"/>
    </location>
</feature>
<reference evidence="2 3" key="1">
    <citation type="journal article" date="2015" name="Nature">
        <title>rRNA introns, odd ribosomes, and small enigmatic genomes across a large radiation of phyla.</title>
        <authorList>
            <person name="Brown C.T."/>
            <person name="Hug L.A."/>
            <person name="Thomas B.C."/>
            <person name="Sharon I."/>
            <person name="Castelle C.J."/>
            <person name="Singh A."/>
            <person name="Wilkins M.J."/>
            <person name="Williams K.H."/>
            <person name="Banfield J.F."/>
        </authorList>
    </citation>
    <scope>NUCLEOTIDE SEQUENCE [LARGE SCALE GENOMIC DNA]</scope>
</reference>
<feature type="transmembrane region" description="Helical" evidence="1">
    <location>
        <begin position="351"/>
        <end position="376"/>
    </location>
</feature>
<proteinExistence type="predicted"/>